<dbReference type="EC" id="3.2.1.14" evidence="2"/>
<evidence type="ECO:0000313" key="9">
    <source>
        <dbReference type="EMBL" id="MBS4196285.1"/>
    </source>
</evidence>
<dbReference type="Gene3D" id="3.20.20.80">
    <property type="entry name" value="Glycosidases"/>
    <property type="match status" value="1"/>
</dbReference>
<dbReference type="SUPFAM" id="SSF54556">
    <property type="entry name" value="Chitinase insertion domain"/>
    <property type="match status" value="1"/>
</dbReference>
<name>A0A942TEQ5_9BACI</name>
<evidence type="ECO:0000256" key="6">
    <source>
        <dbReference type="RuleBase" id="RU000489"/>
    </source>
</evidence>
<feature type="domain" description="GH18" evidence="8">
    <location>
        <begin position="2"/>
        <end position="317"/>
    </location>
</feature>
<organism evidence="9 10">
    <name type="scientific">Lederbergia citri</name>
    <dbReference type="NCBI Taxonomy" id="2833580"/>
    <lineage>
        <taxon>Bacteria</taxon>
        <taxon>Bacillati</taxon>
        <taxon>Bacillota</taxon>
        <taxon>Bacilli</taxon>
        <taxon>Bacillales</taxon>
        <taxon>Bacillaceae</taxon>
        <taxon>Lederbergia</taxon>
    </lineage>
</organism>
<dbReference type="GO" id="GO:0008061">
    <property type="term" value="F:chitin binding"/>
    <property type="evidence" value="ECO:0007669"/>
    <property type="project" value="InterPro"/>
</dbReference>
<dbReference type="InterPro" id="IPR050314">
    <property type="entry name" value="Glycosyl_Hydrlase_18"/>
</dbReference>
<dbReference type="PANTHER" id="PTHR11177:SF317">
    <property type="entry name" value="CHITINASE 12-RELATED"/>
    <property type="match status" value="1"/>
</dbReference>
<accession>A0A942TEQ5</accession>
<keyword evidence="10" id="KW-1185">Reference proteome</keyword>
<protein>
    <recommendedName>
        <fullName evidence="2">chitinase</fullName>
        <ecNumber evidence="2">3.2.1.14</ecNumber>
    </recommendedName>
</protein>
<dbReference type="InterPro" id="IPR029070">
    <property type="entry name" value="Chitinase_insertion_sf"/>
</dbReference>
<dbReference type="InterPro" id="IPR017853">
    <property type="entry name" value="GH"/>
</dbReference>
<dbReference type="InterPro" id="IPR011583">
    <property type="entry name" value="Chitinase_II/V-like_cat"/>
</dbReference>
<dbReference type="RefSeq" id="WP_213125425.1">
    <property type="nucleotide sequence ID" value="NZ_JAGYPG010000002.1"/>
</dbReference>
<dbReference type="Proteomes" id="UP000681414">
    <property type="component" value="Unassembled WGS sequence"/>
</dbReference>
<evidence type="ECO:0000256" key="1">
    <source>
        <dbReference type="ARBA" id="ARBA00000822"/>
    </source>
</evidence>
<reference evidence="9 10" key="1">
    <citation type="submission" date="2021-05" db="EMBL/GenBank/DDBJ databases">
        <title>Novel Bacillus species.</title>
        <authorList>
            <person name="Liu G."/>
        </authorList>
    </citation>
    <scope>NUCLEOTIDE SEQUENCE [LARGE SCALE GENOMIC DNA]</scope>
    <source>
        <strain evidence="10">FJAT-49780</strain>
    </source>
</reference>
<keyword evidence="3 6" id="KW-0378">Hydrolase</keyword>
<keyword evidence="4" id="KW-0624">Polysaccharide degradation</keyword>
<dbReference type="PROSITE" id="PS51910">
    <property type="entry name" value="GH18_2"/>
    <property type="match status" value="1"/>
</dbReference>
<comment type="similarity">
    <text evidence="7">Belongs to the glycosyl hydrolase 18 family.</text>
</comment>
<keyword evidence="4" id="KW-0119">Carbohydrate metabolism</keyword>
<dbReference type="CDD" id="cd06548">
    <property type="entry name" value="GH18_chitinase"/>
    <property type="match status" value="1"/>
</dbReference>
<evidence type="ECO:0000256" key="5">
    <source>
        <dbReference type="ARBA" id="ARBA00023295"/>
    </source>
</evidence>
<dbReference type="PROSITE" id="PS01095">
    <property type="entry name" value="GH18_1"/>
    <property type="match status" value="1"/>
</dbReference>
<gene>
    <name evidence="9" type="ORF">KHA97_14550</name>
</gene>
<sequence length="317" mass="36066">MQIVSAYVYGGRLLSVDEIKGNWLTHINYAFAVIRDGEIVHLFNQENLNVLKKVKRLYPHIKLIISVGGWGADGFSDAAFTESGRMKFAKTVAHFIKENDFDGVDLDWEYPSSDMAGIKARKEDKENFTLILREIRKALKELELEKQRPLLLTIAAGAEPWYLDGVDLKDIEPILDYMNLMTYDFYNGWSKKTGHHTNLFTPAHRPEDNSIDKAVKLFTDQGFPKHKLAIGAGFYGRGLRSVKATGNDILYADGSENFDVGYSTLVKDYIHKNGFKRYWDDSAKAPYLYDGDVFITYDDEESIFLKGQYVAKEQLGG</sequence>
<comment type="caution">
    <text evidence="9">The sequence shown here is derived from an EMBL/GenBank/DDBJ whole genome shotgun (WGS) entry which is preliminary data.</text>
</comment>
<proteinExistence type="inferred from homology"/>
<evidence type="ECO:0000256" key="3">
    <source>
        <dbReference type="ARBA" id="ARBA00022801"/>
    </source>
</evidence>
<evidence type="ECO:0000313" key="10">
    <source>
        <dbReference type="Proteomes" id="UP000681414"/>
    </source>
</evidence>
<evidence type="ECO:0000256" key="7">
    <source>
        <dbReference type="RuleBase" id="RU004453"/>
    </source>
</evidence>
<dbReference type="InterPro" id="IPR001223">
    <property type="entry name" value="Glyco_hydro18_cat"/>
</dbReference>
<dbReference type="GO" id="GO:0005975">
    <property type="term" value="P:carbohydrate metabolic process"/>
    <property type="evidence" value="ECO:0007669"/>
    <property type="project" value="InterPro"/>
</dbReference>
<dbReference type="InterPro" id="IPR001579">
    <property type="entry name" value="Glyco_hydro_18_chit_AS"/>
</dbReference>
<dbReference type="SMART" id="SM00636">
    <property type="entry name" value="Glyco_18"/>
    <property type="match status" value="1"/>
</dbReference>
<evidence type="ECO:0000256" key="2">
    <source>
        <dbReference type="ARBA" id="ARBA00012729"/>
    </source>
</evidence>
<dbReference type="EMBL" id="JAGYPG010000002">
    <property type="protein sequence ID" value="MBS4196285.1"/>
    <property type="molecule type" value="Genomic_DNA"/>
</dbReference>
<keyword evidence="4" id="KW-0146">Chitin degradation</keyword>
<dbReference type="PANTHER" id="PTHR11177">
    <property type="entry name" value="CHITINASE"/>
    <property type="match status" value="1"/>
</dbReference>
<dbReference type="GO" id="GO:0006032">
    <property type="term" value="P:chitin catabolic process"/>
    <property type="evidence" value="ECO:0007669"/>
    <property type="project" value="UniProtKB-KW"/>
</dbReference>
<dbReference type="Gene3D" id="3.10.50.10">
    <property type="match status" value="1"/>
</dbReference>
<dbReference type="AlphaFoldDB" id="A0A942TEQ5"/>
<evidence type="ECO:0000259" key="8">
    <source>
        <dbReference type="PROSITE" id="PS51910"/>
    </source>
</evidence>
<dbReference type="SUPFAM" id="SSF51445">
    <property type="entry name" value="(Trans)glycosidases"/>
    <property type="match status" value="1"/>
</dbReference>
<dbReference type="Pfam" id="PF00704">
    <property type="entry name" value="Glyco_hydro_18"/>
    <property type="match status" value="1"/>
</dbReference>
<evidence type="ECO:0000256" key="4">
    <source>
        <dbReference type="ARBA" id="ARBA00023024"/>
    </source>
</evidence>
<comment type="catalytic activity">
    <reaction evidence="1">
        <text>Random endo-hydrolysis of N-acetyl-beta-D-glucosaminide (1-&gt;4)-beta-linkages in chitin and chitodextrins.</text>
        <dbReference type="EC" id="3.2.1.14"/>
    </reaction>
</comment>
<keyword evidence="5 6" id="KW-0326">Glycosidase</keyword>
<dbReference type="GO" id="GO:0008843">
    <property type="term" value="F:endochitinase activity"/>
    <property type="evidence" value="ECO:0007669"/>
    <property type="project" value="UniProtKB-EC"/>
</dbReference>